<proteinExistence type="predicted"/>
<accession>A0ACB9TZH0</accession>
<comment type="caution">
    <text evidence="1">The sequence shown here is derived from an EMBL/GenBank/DDBJ whole genome shotgun (WGS) entry which is preliminary data.</text>
</comment>
<evidence type="ECO:0000313" key="2">
    <source>
        <dbReference type="Proteomes" id="UP001056778"/>
    </source>
</evidence>
<keyword evidence="2" id="KW-1185">Reference proteome</keyword>
<dbReference type="EMBL" id="CM043015">
    <property type="protein sequence ID" value="KAI4472182.1"/>
    <property type="molecule type" value="Genomic_DNA"/>
</dbReference>
<sequence length="375" mass="42933">MLCKHIKEMQSKGFPLTIDDLRVIAFKFDEQLQIKHRFNGTDEKADYDWVQLFLKRNPDISLRKSEEVSYSRSQGMNKVEVNAYFEMLERILFESDLLDKPSHIFNMDETGLQVNNRPGHVLAKKGSKAVGLWMKQYPRRRLSRLQFGFLLNQDWGKAATSGNATSGFRVAGVFPLNPEYAFSSSIETPAETEENDHTVTTQLTTVLKDPGPNLSTTYISTPTKVLKEISSLPKKNIEVRKRAKQVSILLTSEEHIEKRKLNEKEKAGREESSNKPKTKNQKRSTVQSTENKSIKKRKGSDNEDKEEDKCRCCGDNYYKTQLAEDWLQCVICLLWVHETCTEFEDMCSNCGNKKRRSSEMKRVGEKGGNALAVLS</sequence>
<organism evidence="1 2">
    <name type="scientific">Holotrichia oblita</name>
    <name type="common">Chafer beetle</name>
    <dbReference type="NCBI Taxonomy" id="644536"/>
    <lineage>
        <taxon>Eukaryota</taxon>
        <taxon>Metazoa</taxon>
        <taxon>Ecdysozoa</taxon>
        <taxon>Arthropoda</taxon>
        <taxon>Hexapoda</taxon>
        <taxon>Insecta</taxon>
        <taxon>Pterygota</taxon>
        <taxon>Neoptera</taxon>
        <taxon>Endopterygota</taxon>
        <taxon>Coleoptera</taxon>
        <taxon>Polyphaga</taxon>
        <taxon>Scarabaeiformia</taxon>
        <taxon>Scarabaeidae</taxon>
        <taxon>Melolonthinae</taxon>
        <taxon>Holotrichia</taxon>
    </lineage>
</organism>
<reference evidence="1" key="1">
    <citation type="submission" date="2022-04" db="EMBL/GenBank/DDBJ databases">
        <title>Chromosome-scale genome assembly of Holotrichia oblita Faldermann.</title>
        <authorList>
            <person name="Rongchong L."/>
        </authorList>
    </citation>
    <scope>NUCLEOTIDE SEQUENCE</scope>
    <source>
        <strain evidence="1">81SQS9</strain>
    </source>
</reference>
<gene>
    <name evidence="1" type="ORF">MML48_1g07800</name>
</gene>
<evidence type="ECO:0000313" key="1">
    <source>
        <dbReference type="EMBL" id="KAI4472182.1"/>
    </source>
</evidence>
<dbReference type="Proteomes" id="UP001056778">
    <property type="component" value="Chromosome 1"/>
</dbReference>
<name>A0ACB9TZH0_HOLOL</name>
<protein>
    <submittedName>
        <fullName evidence="1">Uncharacterized protein</fullName>
    </submittedName>
</protein>